<evidence type="ECO:0000256" key="2">
    <source>
        <dbReference type="SAM" id="MobiDB-lite"/>
    </source>
</evidence>
<sequence length="176" mass="19937">MEGHILSRCPNSSLEMSDFHVEYRNHTKYSGGPRSKSSPIRVFTTVPLSKITLTNDDYRYCDICSKWVDKHNLHCVSCGTCTTKDGGKSYVHCTECEKCVKPTWKHCGRCQKCHLADSSGTCNINRHAKDLSKARSKTKPTDKLNRTRKAIQSRSIPFGGGRNSIRKKIKKQKNKT</sequence>
<comment type="caution">
    <text evidence="4">The sequence shown here is derived from an EMBL/GenBank/DDBJ whole genome shotgun (WGS) entry which is preliminary data.</text>
</comment>
<name>A0ABP1RZR8_9HEXA</name>
<feature type="compositionally biased region" description="Basic and acidic residues" evidence="2">
    <location>
        <begin position="133"/>
        <end position="145"/>
    </location>
</feature>
<evidence type="ECO:0000313" key="4">
    <source>
        <dbReference type="EMBL" id="CAL8139597.1"/>
    </source>
</evidence>
<dbReference type="PANTHER" id="PTHR13493">
    <property type="entry name" value="ZINC FINGER CCHC DOMAIN-CONTAINING"/>
    <property type="match status" value="1"/>
</dbReference>
<accession>A0ABP1RZR8</accession>
<keyword evidence="1" id="KW-0863">Zinc-finger</keyword>
<dbReference type="PROSITE" id="PS51270">
    <property type="entry name" value="ZF_CTCHY"/>
    <property type="match status" value="1"/>
</dbReference>
<organism evidence="4 5">
    <name type="scientific">Orchesella dallaii</name>
    <dbReference type="NCBI Taxonomy" id="48710"/>
    <lineage>
        <taxon>Eukaryota</taxon>
        <taxon>Metazoa</taxon>
        <taxon>Ecdysozoa</taxon>
        <taxon>Arthropoda</taxon>
        <taxon>Hexapoda</taxon>
        <taxon>Collembola</taxon>
        <taxon>Entomobryomorpha</taxon>
        <taxon>Entomobryoidea</taxon>
        <taxon>Orchesellidae</taxon>
        <taxon>Orchesellinae</taxon>
        <taxon>Orchesella</taxon>
    </lineage>
</organism>
<dbReference type="SUPFAM" id="SSF161245">
    <property type="entry name" value="Zinc hairpin stack"/>
    <property type="match status" value="1"/>
</dbReference>
<evidence type="ECO:0000259" key="3">
    <source>
        <dbReference type="PROSITE" id="PS51270"/>
    </source>
</evidence>
<dbReference type="Proteomes" id="UP001642540">
    <property type="component" value="Unassembled WGS sequence"/>
</dbReference>
<keyword evidence="5" id="KW-1185">Reference proteome</keyword>
<reference evidence="4 5" key="1">
    <citation type="submission" date="2024-08" db="EMBL/GenBank/DDBJ databases">
        <authorList>
            <person name="Cucini C."/>
            <person name="Frati F."/>
        </authorList>
    </citation>
    <scope>NUCLEOTIDE SEQUENCE [LARGE SCALE GENOMIC DNA]</scope>
</reference>
<keyword evidence="1" id="KW-0479">Metal-binding</keyword>
<feature type="region of interest" description="Disordered" evidence="2">
    <location>
        <begin position="133"/>
        <end position="176"/>
    </location>
</feature>
<proteinExistence type="predicted"/>
<dbReference type="InterPro" id="IPR039846">
    <property type="entry name" value="ZCCHC4"/>
</dbReference>
<evidence type="ECO:0000313" key="5">
    <source>
        <dbReference type="Proteomes" id="UP001642540"/>
    </source>
</evidence>
<dbReference type="PANTHER" id="PTHR13493:SF3">
    <property type="entry name" value="RRNA N6-ADENOSINE-METHYLTRANSFERASE ZCCHC4"/>
    <property type="match status" value="1"/>
</dbReference>
<gene>
    <name evidence="4" type="ORF">ODALV1_LOCUS27903</name>
</gene>
<protein>
    <recommendedName>
        <fullName evidence="3">CTCHY-type domain-containing protein</fullName>
    </recommendedName>
</protein>
<keyword evidence="1" id="KW-0862">Zinc</keyword>
<dbReference type="InterPro" id="IPR037275">
    <property type="entry name" value="Znf_CTCHY_sf"/>
</dbReference>
<dbReference type="EMBL" id="CAXLJM020000129">
    <property type="protein sequence ID" value="CAL8139597.1"/>
    <property type="molecule type" value="Genomic_DNA"/>
</dbReference>
<dbReference type="InterPro" id="IPR017921">
    <property type="entry name" value="Znf_CTCHY"/>
</dbReference>
<feature type="domain" description="CTCHY-type" evidence="3">
    <location>
        <begin position="56"/>
        <end position="118"/>
    </location>
</feature>
<feature type="compositionally biased region" description="Basic residues" evidence="2">
    <location>
        <begin position="164"/>
        <end position="176"/>
    </location>
</feature>
<evidence type="ECO:0000256" key="1">
    <source>
        <dbReference type="PROSITE-ProRule" id="PRU00965"/>
    </source>
</evidence>